<dbReference type="OrthoDB" id="5152093at2759"/>
<evidence type="ECO:0000256" key="2">
    <source>
        <dbReference type="SAM" id="SignalP"/>
    </source>
</evidence>
<accession>A0A2T2NRS9</accession>
<dbReference type="STRING" id="1448308.A0A2T2NRS9"/>
<evidence type="ECO:0000313" key="4">
    <source>
        <dbReference type="Proteomes" id="UP000240883"/>
    </source>
</evidence>
<feature type="compositionally biased region" description="Low complexity" evidence="1">
    <location>
        <begin position="144"/>
        <end position="166"/>
    </location>
</feature>
<dbReference type="Proteomes" id="UP000240883">
    <property type="component" value="Unassembled WGS sequence"/>
</dbReference>
<dbReference type="AlphaFoldDB" id="A0A2T2NRS9"/>
<feature type="region of interest" description="Disordered" evidence="1">
    <location>
        <begin position="117"/>
        <end position="177"/>
    </location>
</feature>
<feature type="signal peptide" evidence="2">
    <location>
        <begin position="1"/>
        <end position="15"/>
    </location>
</feature>
<dbReference type="EMBL" id="KZ678134">
    <property type="protein sequence ID" value="PSN68094.1"/>
    <property type="molecule type" value="Genomic_DNA"/>
</dbReference>
<feature type="chain" id="PRO_5015407064" description="GPI anchored serine-threonine rich protein" evidence="2">
    <location>
        <begin position="16"/>
        <end position="207"/>
    </location>
</feature>
<organism evidence="3 4">
    <name type="scientific">Corynespora cassiicola Philippines</name>
    <dbReference type="NCBI Taxonomy" id="1448308"/>
    <lineage>
        <taxon>Eukaryota</taxon>
        <taxon>Fungi</taxon>
        <taxon>Dikarya</taxon>
        <taxon>Ascomycota</taxon>
        <taxon>Pezizomycotina</taxon>
        <taxon>Dothideomycetes</taxon>
        <taxon>Pleosporomycetidae</taxon>
        <taxon>Pleosporales</taxon>
        <taxon>Corynesporascaceae</taxon>
        <taxon>Corynespora</taxon>
    </lineage>
</organism>
<evidence type="ECO:0000256" key="1">
    <source>
        <dbReference type="SAM" id="MobiDB-lite"/>
    </source>
</evidence>
<sequence>MHSLILTTLLPLTLALSSPMARQPLTRRQTSFCPSNAPLECDDACMPVGSICCNEGTGTSCDAGTYCTADGCCPIGEICVGGGGTIEIPGGTIVSTITIDVPVPDETSTVDFTTTEEFEEPTSTEDSVPEPTSVEEESSTAIGVSSSRLVVPTSTPVVPTSTATSTAGHGNGTVTSTGTPEQFTGAAAKAVAVPGLMVILGQLVFGL</sequence>
<keyword evidence="2" id="KW-0732">Signal</keyword>
<gene>
    <name evidence="3" type="ORF">BS50DRAFT_573056</name>
</gene>
<reference evidence="3 4" key="1">
    <citation type="journal article" date="2018" name="Front. Microbiol.">
        <title>Genome-Wide Analysis of Corynespora cassiicola Leaf Fall Disease Putative Effectors.</title>
        <authorList>
            <person name="Lopez D."/>
            <person name="Ribeiro S."/>
            <person name="Label P."/>
            <person name="Fumanal B."/>
            <person name="Venisse J.S."/>
            <person name="Kohler A."/>
            <person name="de Oliveira R.R."/>
            <person name="Labutti K."/>
            <person name="Lipzen A."/>
            <person name="Lail K."/>
            <person name="Bauer D."/>
            <person name="Ohm R.A."/>
            <person name="Barry K.W."/>
            <person name="Spatafora J."/>
            <person name="Grigoriev I.V."/>
            <person name="Martin F.M."/>
            <person name="Pujade-Renaud V."/>
        </authorList>
    </citation>
    <scope>NUCLEOTIDE SEQUENCE [LARGE SCALE GENOMIC DNA]</scope>
    <source>
        <strain evidence="3 4">Philippines</strain>
    </source>
</reference>
<protein>
    <recommendedName>
        <fullName evidence="5">GPI anchored serine-threonine rich protein</fullName>
    </recommendedName>
</protein>
<proteinExistence type="predicted"/>
<keyword evidence="4" id="KW-1185">Reference proteome</keyword>
<evidence type="ECO:0008006" key="5">
    <source>
        <dbReference type="Google" id="ProtNLM"/>
    </source>
</evidence>
<evidence type="ECO:0000313" key="3">
    <source>
        <dbReference type="EMBL" id="PSN68094.1"/>
    </source>
</evidence>
<name>A0A2T2NRS9_CORCC</name>